<dbReference type="GO" id="GO:0003677">
    <property type="term" value="F:DNA binding"/>
    <property type="evidence" value="ECO:0007669"/>
    <property type="project" value="UniProtKB-KW"/>
</dbReference>
<dbReference type="NCBIfam" id="NF033788">
    <property type="entry name" value="HTH_metalloreg"/>
    <property type="match status" value="1"/>
</dbReference>
<evidence type="ECO:0000256" key="5">
    <source>
        <dbReference type="ARBA" id="ARBA00023163"/>
    </source>
</evidence>
<dbReference type="SMR" id="P74986"/>
<dbReference type="FunFam" id="1.10.10.10:FF:000279">
    <property type="entry name" value="Transcriptional regulator, ArsR family"/>
    <property type="match status" value="1"/>
</dbReference>
<reference evidence="8" key="1">
    <citation type="journal article" date="1997" name="J. Bacteriol.">
        <title>Virulence and arsenic resistance in Yersiniae.</title>
        <authorList>
            <person name="Neyt C."/>
            <person name="Iriarte M."/>
            <person name="Thi V.H."/>
            <person name="Cornelis G.R."/>
        </authorList>
    </citation>
    <scope>NUCLEOTIDE SEQUENCE</scope>
    <source>
        <strain evidence="8">439-80</strain>
    </source>
</reference>
<dbReference type="EMBL" id="U58366">
    <property type="protein sequence ID" value="AAB42205.1"/>
    <property type="molecule type" value="Genomic_DNA"/>
</dbReference>
<accession>P74986</accession>
<proteinExistence type="predicted"/>
<dbReference type="Pfam" id="PF01022">
    <property type="entry name" value="HTH_5"/>
    <property type="match status" value="1"/>
</dbReference>
<evidence type="ECO:0000256" key="2">
    <source>
        <dbReference type="ARBA" id="ARBA00022849"/>
    </source>
</evidence>
<dbReference type="SMART" id="SM00418">
    <property type="entry name" value="HTH_ARSR"/>
    <property type="match status" value="1"/>
</dbReference>
<dbReference type="Gene3D" id="1.10.10.10">
    <property type="entry name" value="Winged helix-like DNA-binding domain superfamily/Winged helix DNA-binding domain"/>
    <property type="match status" value="1"/>
</dbReference>
<dbReference type="InterPro" id="IPR036388">
    <property type="entry name" value="WH-like_DNA-bd_sf"/>
</dbReference>
<evidence type="ECO:0000256" key="1">
    <source>
        <dbReference type="ARBA" id="ARBA00011432"/>
    </source>
</evidence>
<name>P74986_YEREN</name>
<keyword evidence="2" id="KW-0059">Arsenical resistance</keyword>
<dbReference type="PROSITE" id="PS00846">
    <property type="entry name" value="HTH_ARSR_1"/>
    <property type="match status" value="1"/>
</dbReference>
<evidence type="ECO:0000313" key="8">
    <source>
        <dbReference type="EMBL" id="AAB42205.1"/>
    </source>
</evidence>
<keyword evidence="3" id="KW-0805">Transcription regulation</keyword>
<comment type="subunit">
    <text evidence="1">Binds DNA as a homodimer.</text>
</comment>
<keyword evidence="4" id="KW-0238">DNA-binding</keyword>
<dbReference type="CDD" id="cd00090">
    <property type="entry name" value="HTH_ARSR"/>
    <property type="match status" value="1"/>
</dbReference>
<organism evidence="8">
    <name type="scientific">Yersinia enterocolitica</name>
    <dbReference type="NCBI Taxonomy" id="630"/>
    <lineage>
        <taxon>Bacteria</taxon>
        <taxon>Pseudomonadati</taxon>
        <taxon>Pseudomonadota</taxon>
        <taxon>Gammaproteobacteria</taxon>
        <taxon>Enterobacterales</taxon>
        <taxon>Yersiniaceae</taxon>
        <taxon>Yersinia</taxon>
    </lineage>
</organism>
<dbReference type="NCBIfam" id="NF007528">
    <property type="entry name" value="PRK10141.1"/>
    <property type="match status" value="1"/>
</dbReference>
<dbReference type="InterPro" id="IPR001845">
    <property type="entry name" value="HTH_ArsR_DNA-bd_dom"/>
</dbReference>
<evidence type="ECO:0000256" key="4">
    <source>
        <dbReference type="ARBA" id="ARBA00023125"/>
    </source>
</evidence>
<evidence type="ECO:0000259" key="7">
    <source>
        <dbReference type="PROSITE" id="PS50987"/>
    </source>
</evidence>
<dbReference type="PANTHER" id="PTHR33154:SF18">
    <property type="entry name" value="ARSENICAL RESISTANCE OPERON REPRESSOR"/>
    <property type="match status" value="1"/>
</dbReference>
<dbReference type="InterPro" id="IPR051081">
    <property type="entry name" value="HTH_MetalResp_TranReg"/>
</dbReference>
<protein>
    <recommendedName>
        <fullName evidence="6">Arsenical resistance operon repressor</fullName>
    </recommendedName>
</protein>
<dbReference type="GO" id="GO:0046685">
    <property type="term" value="P:response to arsenic-containing substance"/>
    <property type="evidence" value="ECO:0007669"/>
    <property type="project" value="UniProtKB-KW"/>
</dbReference>
<dbReference type="AlphaFoldDB" id="P74986"/>
<evidence type="ECO:0000256" key="6">
    <source>
        <dbReference type="ARBA" id="ARBA00039566"/>
    </source>
</evidence>
<dbReference type="PANTHER" id="PTHR33154">
    <property type="entry name" value="TRANSCRIPTIONAL REGULATOR, ARSR FAMILY"/>
    <property type="match status" value="1"/>
</dbReference>
<dbReference type="PRINTS" id="PR00778">
    <property type="entry name" value="HTHARSR"/>
</dbReference>
<dbReference type="InterPro" id="IPR018334">
    <property type="entry name" value="ArsR_HTH"/>
</dbReference>
<evidence type="ECO:0000256" key="3">
    <source>
        <dbReference type="ARBA" id="ARBA00023015"/>
    </source>
</evidence>
<dbReference type="PROSITE" id="PS50987">
    <property type="entry name" value="HTH_ARSR_2"/>
    <property type="match status" value="1"/>
</dbReference>
<keyword evidence="5" id="KW-0804">Transcription</keyword>
<sequence length="117" mass="13559">MLQPVQLFKILSDETRLAIVMLLRESGEMCVCDLCGATSESQPKISRHMAILREAELVLDRREGKWVHYRLSPHMPAWAAETITTSWHCCGKMFVSGWINQRHHPAEMNRTHSFNHM</sequence>
<dbReference type="SUPFAM" id="SSF46785">
    <property type="entry name" value="Winged helix' DNA-binding domain"/>
    <property type="match status" value="1"/>
</dbReference>
<dbReference type="GO" id="GO:0003700">
    <property type="term" value="F:DNA-binding transcription factor activity"/>
    <property type="evidence" value="ECO:0007669"/>
    <property type="project" value="InterPro"/>
</dbReference>
<gene>
    <name evidence="8" type="primary">arsR</name>
</gene>
<feature type="domain" description="HTH arsR-type" evidence="7">
    <location>
        <begin position="1"/>
        <end position="90"/>
    </location>
</feature>
<dbReference type="InterPro" id="IPR036390">
    <property type="entry name" value="WH_DNA-bd_sf"/>
</dbReference>
<dbReference type="InterPro" id="IPR011991">
    <property type="entry name" value="ArsR-like_HTH"/>
</dbReference>